<dbReference type="InterPro" id="IPR000209">
    <property type="entry name" value="Peptidase_S8/S53_dom"/>
</dbReference>
<dbReference type="Pfam" id="PF05922">
    <property type="entry name" value="Inhibitor_I9"/>
    <property type="match status" value="1"/>
</dbReference>
<dbReference type="SUPFAM" id="SSF54897">
    <property type="entry name" value="Protease propeptides/inhibitors"/>
    <property type="match status" value="1"/>
</dbReference>
<feature type="domain" description="Inhibitor I9" evidence="8">
    <location>
        <begin position="71"/>
        <end position="102"/>
    </location>
</feature>
<dbReference type="InterPro" id="IPR034193">
    <property type="entry name" value="PCSK9_ProteinaseK-like"/>
</dbReference>
<evidence type="ECO:0000256" key="5">
    <source>
        <dbReference type="PROSITE-ProRule" id="PRU01240"/>
    </source>
</evidence>
<reference evidence="9 10" key="1">
    <citation type="submission" date="2019-06" db="EMBL/GenBank/DDBJ databases">
        <title>Sequencing the genomes of 1000 actinobacteria strains.</title>
        <authorList>
            <person name="Klenk H.-P."/>
        </authorList>
    </citation>
    <scope>NUCLEOTIDE SEQUENCE [LARGE SCALE GENOMIC DNA]</scope>
    <source>
        <strain evidence="9 10">DSM 102200</strain>
    </source>
</reference>
<feature type="active site" description="Charge relay system" evidence="5">
    <location>
        <position position="325"/>
    </location>
</feature>
<dbReference type="InterPro" id="IPR022398">
    <property type="entry name" value="Peptidase_S8_His-AS"/>
</dbReference>
<dbReference type="EMBL" id="VFOZ01000001">
    <property type="protein sequence ID" value="TQL97941.1"/>
    <property type="molecule type" value="Genomic_DNA"/>
</dbReference>
<evidence type="ECO:0000256" key="1">
    <source>
        <dbReference type="ARBA" id="ARBA00011073"/>
    </source>
</evidence>
<dbReference type="PROSITE" id="PS51257">
    <property type="entry name" value="PROKAR_LIPOPROTEIN"/>
    <property type="match status" value="1"/>
</dbReference>
<gene>
    <name evidence="9" type="ORF">FB559_3552</name>
</gene>
<comment type="similarity">
    <text evidence="1 5">Belongs to the peptidase S8 family.</text>
</comment>
<evidence type="ECO:0000256" key="4">
    <source>
        <dbReference type="ARBA" id="ARBA00022825"/>
    </source>
</evidence>
<dbReference type="PANTHER" id="PTHR43806:SF11">
    <property type="entry name" value="CEREVISIN-RELATED"/>
    <property type="match status" value="1"/>
</dbReference>
<comment type="caution">
    <text evidence="9">The sequence shown here is derived from an EMBL/GenBank/DDBJ whole genome shotgun (WGS) entry which is preliminary data.</text>
</comment>
<dbReference type="CDD" id="cd04077">
    <property type="entry name" value="Peptidases_S8_PCSK9_ProteinaseK_like"/>
    <property type="match status" value="1"/>
</dbReference>
<dbReference type="InterPro" id="IPR050131">
    <property type="entry name" value="Peptidase_S8_subtilisin-like"/>
</dbReference>
<dbReference type="AlphaFoldDB" id="A0A543CLG3"/>
<evidence type="ECO:0000256" key="6">
    <source>
        <dbReference type="SAM" id="SignalP"/>
    </source>
</evidence>
<keyword evidence="10" id="KW-1185">Reference proteome</keyword>
<feature type="active site" description="Charge relay system" evidence="5">
    <location>
        <position position="176"/>
    </location>
</feature>
<dbReference type="PROSITE" id="PS00138">
    <property type="entry name" value="SUBTILASE_SER"/>
    <property type="match status" value="1"/>
</dbReference>
<dbReference type="GO" id="GO:0005615">
    <property type="term" value="C:extracellular space"/>
    <property type="evidence" value="ECO:0007669"/>
    <property type="project" value="TreeGrafter"/>
</dbReference>
<organism evidence="9 10">
    <name type="scientific">Actinoallomurus bryophytorum</name>
    <dbReference type="NCBI Taxonomy" id="1490222"/>
    <lineage>
        <taxon>Bacteria</taxon>
        <taxon>Bacillati</taxon>
        <taxon>Actinomycetota</taxon>
        <taxon>Actinomycetes</taxon>
        <taxon>Streptosporangiales</taxon>
        <taxon>Thermomonosporaceae</taxon>
        <taxon>Actinoallomurus</taxon>
    </lineage>
</organism>
<dbReference type="GO" id="GO:0006508">
    <property type="term" value="P:proteolysis"/>
    <property type="evidence" value="ECO:0007669"/>
    <property type="project" value="UniProtKB-KW"/>
</dbReference>
<dbReference type="PRINTS" id="PR00723">
    <property type="entry name" value="SUBTILISIN"/>
</dbReference>
<evidence type="ECO:0000313" key="9">
    <source>
        <dbReference type="EMBL" id="TQL97941.1"/>
    </source>
</evidence>
<feature type="domain" description="Peptidase S8/S53" evidence="7">
    <location>
        <begin position="150"/>
        <end position="361"/>
    </location>
</feature>
<accession>A0A543CLG3</accession>
<evidence type="ECO:0000256" key="3">
    <source>
        <dbReference type="ARBA" id="ARBA00022801"/>
    </source>
</evidence>
<sequence>MRISVRNILIAGTAIACAAIPAYAVLADPTPHVAVIAAAENGVAGQYIVTMKHPSRVSRAIAFPTVHRFTDGFAARLTSAQLKKVQSDPDVASIEQDKIMKISASRTLAAGTTQASPTWGLDRIDEGPLPLSHTYSYTHTGSDVDAYVIDTGIETTLTQFGGRADTVYGGEDCNGHGTHVAGIIGSKSYGVAKSVRLHAVQVLDCDGEGTTSDVIAGIDWVRENHAAKSVANLSLGGSKSTALNDAVTALSKSGVFVAVAAGNDNGDSCKDSPASAASVEAVAASSSNDTRASFSNYGKCVDIYAPGVNIKSTYQGSTAYLSGTSMASPFVAGVAALYKSTYGQATFGTIQTWLTAHANNNRIKSNKASTHNRLLYKSTL</sequence>
<evidence type="ECO:0000259" key="7">
    <source>
        <dbReference type="Pfam" id="PF00082"/>
    </source>
</evidence>
<keyword evidence="2 5" id="KW-0645">Protease</keyword>
<dbReference type="PROSITE" id="PS51892">
    <property type="entry name" value="SUBTILASE"/>
    <property type="match status" value="1"/>
</dbReference>
<evidence type="ECO:0000256" key="2">
    <source>
        <dbReference type="ARBA" id="ARBA00022670"/>
    </source>
</evidence>
<feature type="active site" description="Charge relay system" evidence="5">
    <location>
        <position position="150"/>
    </location>
</feature>
<feature type="signal peptide" evidence="6">
    <location>
        <begin position="1"/>
        <end position="24"/>
    </location>
</feature>
<dbReference type="GO" id="GO:0004252">
    <property type="term" value="F:serine-type endopeptidase activity"/>
    <property type="evidence" value="ECO:0007669"/>
    <property type="project" value="UniProtKB-UniRule"/>
</dbReference>
<dbReference type="PANTHER" id="PTHR43806">
    <property type="entry name" value="PEPTIDASE S8"/>
    <property type="match status" value="1"/>
</dbReference>
<dbReference type="InterPro" id="IPR037045">
    <property type="entry name" value="S8pro/Inhibitor_I9_sf"/>
</dbReference>
<name>A0A543CLG3_9ACTN</name>
<keyword evidence="3 5" id="KW-0378">Hydrolase</keyword>
<dbReference type="InterPro" id="IPR036852">
    <property type="entry name" value="Peptidase_S8/S53_dom_sf"/>
</dbReference>
<dbReference type="FunFam" id="3.40.50.200:FF:000014">
    <property type="entry name" value="Proteinase K"/>
    <property type="match status" value="1"/>
</dbReference>
<dbReference type="PROSITE" id="PS00137">
    <property type="entry name" value="SUBTILASE_HIS"/>
    <property type="match status" value="1"/>
</dbReference>
<dbReference type="InterPro" id="IPR015500">
    <property type="entry name" value="Peptidase_S8_subtilisin-rel"/>
</dbReference>
<dbReference type="Gene3D" id="3.30.70.80">
    <property type="entry name" value="Peptidase S8 propeptide/proteinase inhibitor I9"/>
    <property type="match status" value="1"/>
</dbReference>
<dbReference type="SUPFAM" id="SSF52743">
    <property type="entry name" value="Subtilisin-like"/>
    <property type="match status" value="1"/>
</dbReference>
<proteinExistence type="inferred from homology"/>
<dbReference type="Pfam" id="PF00082">
    <property type="entry name" value="Peptidase_S8"/>
    <property type="match status" value="1"/>
</dbReference>
<evidence type="ECO:0000313" key="10">
    <source>
        <dbReference type="Proteomes" id="UP000316096"/>
    </source>
</evidence>
<feature type="chain" id="PRO_5039201936" evidence="6">
    <location>
        <begin position="25"/>
        <end position="380"/>
    </location>
</feature>
<dbReference type="Proteomes" id="UP000316096">
    <property type="component" value="Unassembled WGS sequence"/>
</dbReference>
<dbReference type="InterPro" id="IPR010259">
    <property type="entry name" value="S8pro/Inhibitor_I9"/>
</dbReference>
<protein>
    <submittedName>
        <fullName evidence="9">Subtilisin family serine protease</fullName>
    </submittedName>
</protein>
<keyword evidence="4 5" id="KW-0720">Serine protease</keyword>
<keyword evidence="6" id="KW-0732">Signal</keyword>
<evidence type="ECO:0000259" key="8">
    <source>
        <dbReference type="Pfam" id="PF05922"/>
    </source>
</evidence>
<dbReference type="InterPro" id="IPR023828">
    <property type="entry name" value="Peptidase_S8_Ser-AS"/>
</dbReference>
<dbReference type="RefSeq" id="WP_221640064.1">
    <property type="nucleotide sequence ID" value="NZ_VFOZ01000001.1"/>
</dbReference>
<dbReference type="Gene3D" id="3.40.50.200">
    <property type="entry name" value="Peptidase S8/S53 domain"/>
    <property type="match status" value="1"/>
</dbReference>